<proteinExistence type="predicted"/>
<dbReference type="AlphaFoldDB" id="A0A1V9WZ16"/>
<evidence type="ECO:0000313" key="2">
    <source>
        <dbReference type="Proteomes" id="UP000192247"/>
    </source>
</evidence>
<organism evidence="1 2">
    <name type="scientific">Tropilaelaps mercedesae</name>
    <dbReference type="NCBI Taxonomy" id="418985"/>
    <lineage>
        <taxon>Eukaryota</taxon>
        <taxon>Metazoa</taxon>
        <taxon>Ecdysozoa</taxon>
        <taxon>Arthropoda</taxon>
        <taxon>Chelicerata</taxon>
        <taxon>Arachnida</taxon>
        <taxon>Acari</taxon>
        <taxon>Parasitiformes</taxon>
        <taxon>Mesostigmata</taxon>
        <taxon>Gamasina</taxon>
        <taxon>Dermanyssoidea</taxon>
        <taxon>Laelapidae</taxon>
        <taxon>Tropilaelaps</taxon>
    </lineage>
</organism>
<accession>A0A1V9WZ16</accession>
<comment type="caution">
    <text evidence="1">The sequence shown here is derived from an EMBL/GenBank/DDBJ whole genome shotgun (WGS) entry which is preliminary data.</text>
</comment>
<gene>
    <name evidence="1" type="ORF">BIW11_14140</name>
</gene>
<dbReference type="EMBL" id="MNPL01032406">
    <property type="protein sequence ID" value="OQR66464.1"/>
    <property type="molecule type" value="Genomic_DNA"/>
</dbReference>
<name>A0A1V9WZ16_9ACAR</name>
<sequence>MILRNKKSLKTTWDDVVQTILLQFIMVELAIVPEMSAEEDLVGGGAAGMAFVGAGGSQTKREAYKAQLHETLGSIDESIEISQVHTDADSAMVGVHKSNSTSSGKVRKGSLVLVDSTEGTVSSANGTTTGNSTNV</sequence>
<evidence type="ECO:0000313" key="1">
    <source>
        <dbReference type="EMBL" id="OQR66464.1"/>
    </source>
</evidence>
<dbReference type="InParanoid" id="A0A1V9WZ16"/>
<protein>
    <submittedName>
        <fullName evidence="1">Uncharacterized protein</fullName>
    </submittedName>
</protein>
<dbReference type="Proteomes" id="UP000192247">
    <property type="component" value="Unassembled WGS sequence"/>
</dbReference>
<keyword evidence="2" id="KW-1185">Reference proteome</keyword>
<reference evidence="1 2" key="1">
    <citation type="journal article" date="2017" name="Gigascience">
        <title>Draft genome of the honey bee ectoparasitic mite, Tropilaelaps mercedesae, is shaped by the parasitic life history.</title>
        <authorList>
            <person name="Dong X."/>
            <person name="Armstrong S.D."/>
            <person name="Xia D."/>
            <person name="Makepeace B.L."/>
            <person name="Darby A.C."/>
            <person name="Kadowaki T."/>
        </authorList>
    </citation>
    <scope>NUCLEOTIDE SEQUENCE [LARGE SCALE GENOMIC DNA]</scope>
    <source>
        <strain evidence="1">Wuxi-XJTLU</strain>
    </source>
</reference>